<gene>
    <name evidence="10" type="ORF">EDB81DRAFT_770741</name>
</gene>
<keyword evidence="2" id="KW-0489">Methyltransferase</keyword>
<accession>A0A9P9FSN2</accession>
<protein>
    <submittedName>
        <fullName evidence="10">Methyl transferase</fullName>
    </submittedName>
</protein>
<proteinExistence type="inferred from homology"/>
<keyword evidence="3 10" id="KW-0808">Transferase</keyword>
<evidence type="ECO:0000256" key="7">
    <source>
        <dbReference type="ARBA" id="ARBA00023242"/>
    </source>
</evidence>
<keyword evidence="11" id="KW-1185">Reference proteome</keyword>
<evidence type="ECO:0000313" key="11">
    <source>
        <dbReference type="Proteomes" id="UP000738349"/>
    </source>
</evidence>
<comment type="catalytic activity">
    <reaction evidence="9">
        <text>L-methionyl-[protein] + S-adenosyl-L-methionine = S-methyl-L-methionyl-[protein] + S-adenosyl-L-homocysteine</text>
        <dbReference type="Rhea" id="RHEA:60560"/>
        <dbReference type="Rhea" id="RHEA-COMP:12313"/>
        <dbReference type="Rhea" id="RHEA-COMP:15592"/>
        <dbReference type="ChEBI" id="CHEBI:16044"/>
        <dbReference type="ChEBI" id="CHEBI:57856"/>
        <dbReference type="ChEBI" id="CHEBI:59789"/>
        <dbReference type="ChEBI" id="CHEBI:142742"/>
    </reaction>
    <physiologicalReaction direction="left-to-right" evidence="9">
        <dbReference type="Rhea" id="RHEA:60561"/>
    </physiologicalReaction>
</comment>
<dbReference type="Pfam" id="PF13489">
    <property type="entry name" value="Methyltransf_23"/>
    <property type="match status" value="1"/>
</dbReference>
<evidence type="ECO:0000313" key="10">
    <source>
        <dbReference type="EMBL" id="KAH7175725.1"/>
    </source>
</evidence>
<sequence length="311" mass="36263">MSSQESITESEGRYLDDGYWKYGRFYGSWQPGKYLFPVDSEELDRMDLFHKVFLVARGNKLFHAPVTRPKPRIMDLGTGTGIWAINVAEDWFPDAQIMAVDLNKIQPALIPVGVIPKQYDIEEPMWTPLLADCDLIHIRMLLGSIQTDLWPQLYRKVFEHLTPGLGHIEHIEIDWTPRWDGDEKKPANSPFQQWAQLFLAGMDQFNRSARVTPRETRQMIEAAGFTDVRQDVIQALVCPWSPDWRKREIARWFNLALSLSLESLSMMPLIEKQGLKYEEVRELCARVKREICNSRYHTYCNIYVWTAAKPE</sequence>
<evidence type="ECO:0000256" key="9">
    <source>
        <dbReference type="ARBA" id="ARBA00047870"/>
    </source>
</evidence>
<keyword evidence="4" id="KW-0949">S-adenosyl-L-methionine</keyword>
<dbReference type="GO" id="GO:0005634">
    <property type="term" value="C:nucleus"/>
    <property type="evidence" value="ECO:0007669"/>
    <property type="project" value="UniProtKB-SubCell"/>
</dbReference>
<evidence type="ECO:0000256" key="4">
    <source>
        <dbReference type="ARBA" id="ARBA00022691"/>
    </source>
</evidence>
<dbReference type="EMBL" id="JAGMUV010000001">
    <property type="protein sequence ID" value="KAH7175725.1"/>
    <property type="molecule type" value="Genomic_DNA"/>
</dbReference>
<keyword evidence="5" id="KW-0805">Transcription regulation</keyword>
<evidence type="ECO:0000256" key="8">
    <source>
        <dbReference type="ARBA" id="ARBA00038158"/>
    </source>
</evidence>
<dbReference type="PANTHER" id="PTHR43591">
    <property type="entry name" value="METHYLTRANSFERASE"/>
    <property type="match status" value="1"/>
</dbReference>
<organism evidence="10 11">
    <name type="scientific">Dactylonectria macrodidyma</name>
    <dbReference type="NCBI Taxonomy" id="307937"/>
    <lineage>
        <taxon>Eukaryota</taxon>
        <taxon>Fungi</taxon>
        <taxon>Dikarya</taxon>
        <taxon>Ascomycota</taxon>
        <taxon>Pezizomycotina</taxon>
        <taxon>Sordariomycetes</taxon>
        <taxon>Hypocreomycetidae</taxon>
        <taxon>Hypocreales</taxon>
        <taxon>Nectriaceae</taxon>
        <taxon>Dactylonectria</taxon>
    </lineage>
</organism>
<dbReference type="AlphaFoldDB" id="A0A9P9FSN2"/>
<dbReference type="CDD" id="cd02440">
    <property type="entry name" value="AdoMet_MTases"/>
    <property type="match status" value="1"/>
</dbReference>
<dbReference type="GO" id="GO:0008168">
    <property type="term" value="F:methyltransferase activity"/>
    <property type="evidence" value="ECO:0007669"/>
    <property type="project" value="UniProtKB-KW"/>
</dbReference>
<evidence type="ECO:0000256" key="2">
    <source>
        <dbReference type="ARBA" id="ARBA00022603"/>
    </source>
</evidence>
<comment type="similarity">
    <text evidence="8">Belongs to the methyltransferase superfamily. LaeA methyltransferase family.</text>
</comment>
<dbReference type="OrthoDB" id="2013972at2759"/>
<dbReference type="PANTHER" id="PTHR43591:SF30">
    <property type="entry name" value="PROTEIN-METHIONINE METHYLTRANSFERASE LAEA"/>
    <property type="match status" value="1"/>
</dbReference>
<keyword evidence="6" id="KW-0804">Transcription</keyword>
<comment type="caution">
    <text evidence="10">The sequence shown here is derived from an EMBL/GenBank/DDBJ whole genome shotgun (WGS) entry which is preliminary data.</text>
</comment>
<evidence type="ECO:0000256" key="6">
    <source>
        <dbReference type="ARBA" id="ARBA00023163"/>
    </source>
</evidence>
<dbReference type="Gene3D" id="3.40.50.150">
    <property type="entry name" value="Vaccinia Virus protein VP39"/>
    <property type="match status" value="1"/>
</dbReference>
<name>A0A9P9FSN2_9HYPO</name>
<keyword evidence="7" id="KW-0539">Nucleus</keyword>
<evidence type="ECO:0000256" key="5">
    <source>
        <dbReference type="ARBA" id="ARBA00023015"/>
    </source>
</evidence>
<reference evidence="10" key="1">
    <citation type="journal article" date="2021" name="Nat. Commun.">
        <title>Genetic determinants of endophytism in the Arabidopsis root mycobiome.</title>
        <authorList>
            <person name="Mesny F."/>
            <person name="Miyauchi S."/>
            <person name="Thiergart T."/>
            <person name="Pickel B."/>
            <person name="Atanasova L."/>
            <person name="Karlsson M."/>
            <person name="Huettel B."/>
            <person name="Barry K.W."/>
            <person name="Haridas S."/>
            <person name="Chen C."/>
            <person name="Bauer D."/>
            <person name="Andreopoulos W."/>
            <person name="Pangilinan J."/>
            <person name="LaButti K."/>
            <person name="Riley R."/>
            <person name="Lipzen A."/>
            <person name="Clum A."/>
            <person name="Drula E."/>
            <person name="Henrissat B."/>
            <person name="Kohler A."/>
            <person name="Grigoriev I.V."/>
            <person name="Martin F.M."/>
            <person name="Hacquard S."/>
        </authorList>
    </citation>
    <scope>NUCLEOTIDE SEQUENCE</scope>
    <source>
        <strain evidence="10">MPI-CAGE-AT-0147</strain>
    </source>
</reference>
<dbReference type="Proteomes" id="UP000738349">
    <property type="component" value="Unassembled WGS sequence"/>
</dbReference>
<dbReference type="InterPro" id="IPR029063">
    <property type="entry name" value="SAM-dependent_MTases_sf"/>
</dbReference>
<comment type="subcellular location">
    <subcellularLocation>
        <location evidence="1">Nucleus</location>
    </subcellularLocation>
</comment>
<evidence type="ECO:0000256" key="1">
    <source>
        <dbReference type="ARBA" id="ARBA00004123"/>
    </source>
</evidence>
<dbReference type="GO" id="GO:0032259">
    <property type="term" value="P:methylation"/>
    <property type="evidence" value="ECO:0007669"/>
    <property type="project" value="UniProtKB-KW"/>
</dbReference>
<evidence type="ECO:0000256" key="3">
    <source>
        <dbReference type="ARBA" id="ARBA00022679"/>
    </source>
</evidence>
<dbReference type="SUPFAM" id="SSF53335">
    <property type="entry name" value="S-adenosyl-L-methionine-dependent methyltransferases"/>
    <property type="match status" value="1"/>
</dbReference>